<evidence type="ECO:0000313" key="2">
    <source>
        <dbReference type="EMBL" id="MQT11389.1"/>
    </source>
</evidence>
<comment type="caution">
    <text evidence="2">The sequence shown here is derived from an EMBL/GenBank/DDBJ whole genome shotgun (WGS) entry which is preliminary data.</text>
</comment>
<dbReference type="AlphaFoldDB" id="A0A6A7Y058"/>
<gene>
    <name evidence="2" type="ORF">F0357_01605</name>
</gene>
<protein>
    <submittedName>
        <fullName evidence="2">Uncharacterized protein</fullName>
    </submittedName>
</protein>
<evidence type="ECO:0000256" key="1">
    <source>
        <dbReference type="SAM" id="SignalP"/>
    </source>
</evidence>
<name>A0A6A7Y058_9HYPH</name>
<keyword evidence="3" id="KW-1185">Reference proteome</keyword>
<sequence length="115" mass="12517">MRAQIATALALIVIAGSANAAERTRFWNLTSNTIEQLYLSAPGQNKYGEDLCKLDDDGSVDHDERLTLKGVSTGHYDVKFVDAKGRTCVVPNVAITAGKVFTIDEKELKDCTKAQ</sequence>
<dbReference type="EMBL" id="VWNA01000001">
    <property type="protein sequence ID" value="MQT11389.1"/>
    <property type="molecule type" value="Genomic_DNA"/>
</dbReference>
<organism evidence="2 3">
    <name type="scientific">Segnochrobactrum spirostomi</name>
    <dbReference type="NCBI Taxonomy" id="2608987"/>
    <lineage>
        <taxon>Bacteria</taxon>
        <taxon>Pseudomonadati</taxon>
        <taxon>Pseudomonadota</taxon>
        <taxon>Alphaproteobacteria</taxon>
        <taxon>Hyphomicrobiales</taxon>
        <taxon>Segnochrobactraceae</taxon>
        <taxon>Segnochrobactrum</taxon>
    </lineage>
</organism>
<accession>A0A6A7Y058</accession>
<feature type="chain" id="PRO_5025624731" evidence="1">
    <location>
        <begin position="21"/>
        <end position="115"/>
    </location>
</feature>
<evidence type="ECO:0000313" key="3">
    <source>
        <dbReference type="Proteomes" id="UP000332515"/>
    </source>
</evidence>
<feature type="signal peptide" evidence="1">
    <location>
        <begin position="1"/>
        <end position="20"/>
    </location>
</feature>
<dbReference type="RefSeq" id="WP_153478010.1">
    <property type="nucleotide sequence ID" value="NZ_VWNA01000001.1"/>
</dbReference>
<proteinExistence type="predicted"/>
<reference evidence="2 3" key="1">
    <citation type="submission" date="2019-09" db="EMBL/GenBank/DDBJ databases">
        <title>Segnochrobactrum spirostomi gen. nov., sp. nov., isolated from the ciliate Spirostomum cf. yagiui and description of a novel family, Segnochrobactraceae fam. nov. within the order Rhizobiales of the class Alphaproteobacteria.</title>
        <authorList>
            <person name="Akter S."/>
            <person name="Shazib S.U.A."/>
            <person name="Shin M.K."/>
        </authorList>
    </citation>
    <scope>NUCLEOTIDE SEQUENCE [LARGE SCALE GENOMIC DNA]</scope>
    <source>
        <strain evidence="2 3">Sp-1</strain>
    </source>
</reference>
<dbReference type="Proteomes" id="UP000332515">
    <property type="component" value="Unassembled WGS sequence"/>
</dbReference>
<keyword evidence="1" id="KW-0732">Signal</keyword>